<evidence type="ECO:0000313" key="3">
    <source>
        <dbReference type="Proteomes" id="UP001515480"/>
    </source>
</evidence>
<feature type="compositionally biased region" description="Polar residues" evidence="1">
    <location>
        <begin position="1"/>
        <end position="11"/>
    </location>
</feature>
<evidence type="ECO:0000313" key="2">
    <source>
        <dbReference type="EMBL" id="KAL1527451.1"/>
    </source>
</evidence>
<reference evidence="2 3" key="1">
    <citation type="journal article" date="2024" name="Science">
        <title>Giant polyketide synthase enzymes in the biosynthesis of giant marine polyether toxins.</title>
        <authorList>
            <person name="Fallon T.R."/>
            <person name="Shende V.V."/>
            <person name="Wierzbicki I.H."/>
            <person name="Pendleton A.L."/>
            <person name="Watervoot N.F."/>
            <person name="Auber R.P."/>
            <person name="Gonzalez D.J."/>
            <person name="Wisecaver J.H."/>
            <person name="Moore B.S."/>
        </authorList>
    </citation>
    <scope>NUCLEOTIDE SEQUENCE [LARGE SCALE GENOMIC DNA]</scope>
    <source>
        <strain evidence="2 3">12B1</strain>
    </source>
</reference>
<dbReference type="AlphaFoldDB" id="A0AB34JZQ1"/>
<comment type="caution">
    <text evidence="2">The sequence shown here is derived from an EMBL/GenBank/DDBJ whole genome shotgun (WGS) entry which is preliminary data.</text>
</comment>
<dbReference type="Proteomes" id="UP001515480">
    <property type="component" value="Unassembled WGS sequence"/>
</dbReference>
<organism evidence="2 3">
    <name type="scientific">Prymnesium parvum</name>
    <name type="common">Toxic golden alga</name>
    <dbReference type="NCBI Taxonomy" id="97485"/>
    <lineage>
        <taxon>Eukaryota</taxon>
        <taxon>Haptista</taxon>
        <taxon>Haptophyta</taxon>
        <taxon>Prymnesiophyceae</taxon>
        <taxon>Prymnesiales</taxon>
        <taxon>Prymnesiaceae</taxon>
        <taxon>Prymnesium</taxon>
    </lineage>
</organism>
<proteinExistence type="predicted"/>
<feature type="region of interest" description="Disordered" evidence="1">
    <location>
        <begin position="62"/>
        <end position="106"/>
    </location>
</feature>
<accession>A0AB34JZQ1</accession>
<name>A0AB34JZQ1_PRYPA</name>
<keyword evidence="3" id="KW-1185">Reference proteome</keyword>
<dbReference type="EMBL" id="JBGBPQ010000003">
    <property type="protein sequence ID" value="KAL1527451.1"/>
    <property type="molecule type" value="Genomic_DNA"/>
</dbReference>
<gene>
    <name evidence="2" type="ORF">AB1Y20_016116</name>
</gene>
<sequence>MTGANRSSSHAQHTKSRTPLPTPALTTQATTRTRNDCAEPHAPSSSADAAVCRGGLERGWSIHPRPARHADAGRSATGPPAAARTCRASRGAGGHGRAAGVPRGRRGARRGLWGRQLQKFESCAVKPPKRAGAAADPLYFLAGRADSEDFARAEHLAETLMTAVPNVKCRVIPVLPEQWDKYSKKLCGRLGCALQHPLVWSATGKLVGNLTDFIELTELKYSVTLDPEVKDETWRKIAKANLAALRLKVSGARPDLAPTGSGGERGAAVGEGLMQGHKRYLEGKPGAPYNANGLCAAVLTLGKLPAPVYQMLDCPDTAVVVVPCGPMGVDSNAAKAAEALVFKGGCRSIFIIGNHTDELALSLQSTTAQLASIDAPLPAQERALVARMMPAIARMLAVAPPSCSEEDRLTLALEEWVREGQDDLFKESPALSELYMRQGLHVTRCAFHGGRLHEI</sequence>
<protein>
    <submittedName>
        <fullName evidence="2">Uncharacterized protein</fullName>
    </submittedName>
</protein>
<feature type="compositionally biased region" description="Low complexity" evidence="1">
    <location>
        <begin position="17"/>
        <end position="32"/>
    </location>
</feature>
<evidence type="ECO:0000256" key="1">
    <source>
        <dbReference type="SAM" id="MobiDB-lite"/>
    </source>
</evidence>
<feature type="region of interest" description="Disordered" evidence="1">
    <location>
        <begin position="1"/>
        <end position="48"/>
    </location>
</feature>